<sequence>MSLEKSIIETAVKRSQNFLLDGIENHILTGTQKQSKFLINPSPLATALVILASEKDSKSVKNAISWLRNIQNKDGGWGFSDNVSSDINSTSLCLLAIEETDKQVDERTSTFIEENGGFSKTKWFVQVILSLFNKYPPDEICAPSVGPVELPPSEMRFTPFFYNNLYPYAKDMVFSLTALEMLAKHENADKIIRFLENVQGLDGSWDQDIVVTSLTALAFQRTKINPKINPYRWFSKVQYSEGALPAFNQLACWDIGWASSILASEFLQDERLQRARNYLENGIYLDGSFGSTLPYAGPDIDDTAVALIGLKSLRSDKALQTVRYLKSMQNADGSWSTFPEYYGSPPYCVSGKVVHQPSMDITCHVLKALYDESLTGKEPFIESALNWLVSAQNKDGSWKTTWFNSNIHATSEAVITLHKFGIKEETIAKGLEYLVAQQRSDRCFGNGTVEEASLAITAFMTCCFDAVDIDPVIQFLIDSQNPDGSFVRSYTGVYAHSILYNDPMYSAYLGLNAFELYNKVEV</sequence>
<dbReference type="EMBL" id="FZMP01000010">
    <property type="protein sequence ID" value="SNQ59116.1"/>
    <property type="molecule type" value="Genomic_DNA"/>
</dbReference>
<dbReference type="InterPro" id="IPR032697">
    <property type="entry name" value="SQ_cyclase_N"/>
</dbReference>
<evidence type="ECO:0000259" key="3">
    <source>
        <dbReference type="Pfam" id="PF00432"/>
    </source>
</evidence>
<keyword evidence="2" id="KW-0677">Repeat</keyword>
<dbReference type="Proteomes" id="UP000218615">
    <property type="component" value="Unassembled WGS sequence"/>
</dbReference>
<evidence type="ECO:0000313" key="6">
    <source>
        <dbReference type="EMBL" id="SNQ59116.1"/>
    </source>
</evidence>
<dbReference type="GO" id="GO:0016866">
    <property type="term" value="F:intramolecular transferase activity"/>
    <property type="evidence" value="ECO:0007669"/>
    <property type="project" value="InterPro"/>
</dbReference>
<dbReference type="InterPro" id="IPR032696">
    <property type="entry name" value="SQ_cyclase_C"/>
</dbReference>
<dbReference type="PANTHER" id="PTHR11764">
    <property type="entry name" value="TERPENE CYCLASE/MUTASE FAMILY MEMBER"/>
    <property type="match status" value="1"/>
</dbReference>
<dbReference type="InterPro" id="IPR001330">
    <property type="entry name" value="Prenyltrans"/>
</dbReference>
<dbReference type="Pfam" id="PF13243">
    <property type="entry name" value="SQHop_cyclase_C"/>
    <property type="match status" value="1"/>
</dbReference>
<feature type="domain" description="Prenyltransferase alpha-alpha toroid" evidence="3">
    <location>
        <begin position="456"/>
        <end position="489"/>
    </location>
</feature>
<dbReference type="SUPFAM" id="SSF48239">
    <property type="entry name" value="Terpenoid cyclases/Protein prenyltransferases"/>
    <property type="match status" value="2"/>
</dbReference>
<dbReference type="InterPro" id="IPR008930">
    <property type="entry name" value="Terpenoid_cyclase/PrenylTrfase"/>
</dbReference>
<dbReference type="Gene3D" id="1.50.10.20">
    <property type="match status" value="2"/>
</dbReference>
<dbReference type="PANTHER" id="PTHR11764:SF20">
    <property type="entry name" value="LANOSTEROL SYNTHASE"/>
    <property type="match status" value="1"/>
</dbReference>
<dbReference type="AlphaFoldDB" id="A0A284VIL0"/>
<comment type="similarity">
    <text evidence="1">Belongs to the terpene cyclase/mutase family.</text>
</comment>
<evidence type="ECO:0000259" key="4">
    <source>
        <dbReference type="Pfam" id="PF13243"/>
    </source>
</evidence>
<accession>A0A284VIL0</accession>
<dbReference type="GO" id="GO:0016104">
    <property type="term" value="P:triterpenoid biosynthetic process"/>
    <property type="evidence" value="ECO:0007669"/>
    <property type="project" value="InterPro"/>
</dbReference>
<dbReference type="Pfam" id="PF13249">
    <property type="entry name" value="SQHop_cyclase_N"/>
    <property type="match status" value="1"/>
</dbReference>
<gene>
    <name evidence="6" type="ORF">MNV_1070006</name>
</gene>
<organism evidence="6 7">
    <name type="scientific">Candidatus Methanoperedens nitratireducens</name>
    <dbReference type="NCBI Taxonomy" id="1392998"/>
    <lineage>
        <taxon>Archaea</taxon>
        <taxon>Methanobacteriati</taxon>
        <taxon>Methanobacteriota</taxon>
        <taxon>Stenosarchaea group</taxon>
        <taxon>Methanomicrobia</taxon>
        <taxon>Methanosarcinales</taxon>
        <taxon>ANME-2 cluster</taxon>
        <taxon>Candidatus Methanoperedentaceae</taxon>
        <taxon>Candidatus Methanoperedens</taxon>
    </lineage>
</organism>
<evidence type="ECO:0000256" key="1">
    <source>
        <dbReference type="ARBA" id="ARBA00009755"/>
    </source>
</evidence>
<dbReference type="GO" id="GO:0005811">
    <property type="term" value="C:lipid droplet"/>
    <property type="evidence" value="ECO:0007669"/>
    <property type="project" value="InterPro"/>
</dbReference>
<keyword evidence="7" id="KW-1185">Reference proteome</keyword>
<reference evidence="7" key="1">
    <citation type="submission" date="2017-06" db="EMBL/GenBank/DDBJ databases">
        <authorList>
            <person name="Cremers G."/>
        </authorList>
    </citation>
    <scope>NUCLEOTIDE SEQUENCE [LARGE SCALE GENOMIC DNA]</scope>
</reference>
<evidence type="ECO:0000256" key="2">
    <source>
        <dbReference type="ARBA" id="ARBA00022737"/>
    </source>
</evidence>
<dbReference type="Pfam" id="PF00432">
    <property type="entry name" value="Prenyltrans"/>
    <property type="match status" value="1"/>
</dbReference>
<dbReference type="RefSeq" id="WP_096203542.1">
    <property type="nucleotide sequence ID" value="NZ_FZMP01000010.1"/>
</dbReference>
<dbReference type="OrthoDB" id="86043at2157"/>
<name>A0A284VIL0_9EURY</name>
<evidence type="ECO:0000259" key="5">
    <source>
        <dbReference type="Pfam" id="PF13249"/>
    </source>
</evidence>
<dbReference type="CDD" id="cd00688">
    <property type="entry name" value="ISOPREN_C2_like"/>
    <property type="match status" value="1"/>
</dbReference>
<dbReference type="InterPro" id="IPR018333">
    <property type="entry name" value="Squalene_cyclase"/>
</dbReference>
<feature type="domain" description="Squalene cyclase C-terminal" evidence="4">
    <location>
        <begin position="298"/>
        <end position="447"/>
    </location>
</feature>
<evidence type="ECO:0000313" key="7">
    <source>
        <dbReference type="Proteomes" id="UP000218615"/>
    </source>
</evidence>
<feature type="domain" description="Squalene cyclase N-terminal" evidence="5">
    <location>
        <begin position="51"/>
        <end position="141"/>
    </location>
</feature>
<evidence type="ECO:0008006" key="8">
    <source>
        <dbReference type="Google" id="ProtNLM"/>
    </source>
</evidence>
<protein>
    <recommendedName>
        <fullName evidence="8">Squalene cyclase C-terminal domain-containing protein</fullName>
    </recommendedName>
</protein>
<proteinExistence type="inferred from homology"/>